<dbReference type="Pfam" id="PF01184">
    <property type="entry name" value="Gpr1_Fun34_YaaH"/>
    <property type="match status" value="1"/>
</dbReference>
<dbReference type="InterPro" id="IPR000791">
    <property type="entry name" value="Gpr1/Fun34/SatP-like"/>
</dbReference>
<sequence>MESKNQLNAWANPAPAGLVALAVSCFCFFALFTNQVTDAAKPLLGWWLIGGFVVQLVVGIFELKAGNTAGGNTFLYFSAFFMLVGGSEQLFKFYMAHNQILLDSRIDGWAWLCLSISLLLCTPAYFKSPFFLCLVIVILDVALPILALMDLGVLSYRFSHIPGWLLLAAGTCGIYLASAIVVNDSFGRKIYPNPGPLIKDKEGSMLGGDVHRKYSITK</sequence>
<keyword evidence="3 6" id="KW-0812">Transmembrane</keyword>
<evidence type="ECO:0000256" key="5">
    <source>
        <dbReference type="ARBA" id="ARBA00023136"/>
    </source>
</evidence>
<evidence type="ECO:0000256" key="2">
    <source>
        <dbReference type="ARBA" id="ARBA00005587"/>
    </source>
</evidence>
<dbReference type="PANTHER" id="PTHR30178">
    <property type="entry name" value="INNER MEMBRANE PROTEIN YAAH"/>
    <property type="match status" value="1"/>
</dbReference>
<keyword evidence="4 6" id="KW-1133">Transmembrane helix</keyword>
<dbReference type="GO" id="GO:0005886">
    <property type="term" value="C:plasma membrane"/>
    <property type="evidence" value="ECO:0007669"/>
    <property type="project" value="TreeGrafter"/>
</dbReference>
<dbReference type="InterPro" id="IPR047623">
    <property type="entry name" value="SatP"/>
</dbReference>
<proteinExistence type="inferred from homology"/>
<evidence type="ECO:0000256" key="3">
    <source>
        <dbReference type="ARBA" id="ARBA00022692"/>
    </source>
</evidence>
<dbReference type="GO" id="GO:0071422">
    <property type="term" value="P:succinate transmembrane transport"/>
    <property type="evidence" value="ECO:0007669"/>
    <property type="project" value="TreeGrafter"/>
</dbReference>
<evidence type="ECO:0000256" key="6">
    <source>
        <dbReference type="SAM" id="Phobius"/>
    </source>
</evidence>
<keyword evidence="5 6" id="KW-0472">Membrane</keyword>
<dbReference type="PROSITE" id="PS51257">
    <property type="entry name" value="PROKAR_LIPOPROTEIN"/>
    <property type="match status" value="1"/>
</dbReference>
<dbReference type="KEGG" id="pson:JI735_33455"/>
<evidence type="ECO:0008006" key="9">
    <source>
        <dbReference type="Google" id="ProtNLM"/>
    </source>
</evidence>
<gene>
    <name evidence="7" type="ORF">JI735_33455</name>
</gene>
<comment type="subcellular location">
    <subcellularLocation>
        <location evidence="1">Membrane</location>
        <topology evidence="1">Multi-pass membrane protein</topology>
    </subcellularLocation>
</comment>
<dbReference type="GO" id="GO:0015360">
    <property type="term" value="F:acetate:proton symporter activity"/>
    <property type="evidence" value="ECO:0007669"/>
    <property type="project" value="TreeGrafter"/>
</dbReference>
<accession>A0A974PDE2</accession>
<dbReference type="AlphaFoldDB" id="A0A974PDE2"/>
<dbReference type="EMBL" id="CP068595">
    <property type="protein sequence ID" value="QQZ61222.1"/>
    <property type="molecule type" value="Genomic_DNA"/>
</dbReference>
<evidence type="ECO:0000313" key="7">
    <source>
        <dbReference type="EMBL" id="QQZ61222.1"/>
    </source>
</evidence>
<feature type="transmembrane region" description="Helical" evidence="6">
    <location>
        <begin position="12"/>
        <end position="32"/>
    </location>
</feature>
<reference evidence="7 8" key="1">
    <citation type="submission" date="2021-01" db="EMBL/GenBank/DDBJ databases">
        <title>Whole genome sequence of Paenibacillus sonchi LMG 24727 for comparative genomics.</title>
        <authorList>
            <person name="Lee G."/>
            <person name="Kim M.-J."/>
            <person name="Lim K."/>
            <person name="Shin J.-H."/>
        </authorList>
    </citation>
    <scope>NUCLEOTIDE SEQUENCE [LARGE SCALE GENOMIC DNA]</scope>
    <source>
        <strain evidence="7 8">LMG 24727</strain>
    </source>
</reference>
<feature type="transmembrane region" description="Helical" evidence="6">
    <location>
        <begin position="44"/>
        <end position="63"/>
    </location>
</feature>
<evidence type="ECO:0000256" key="4">
    <source>
        <dbReference type="ARBA" id="ARBA00022989"/>
    </source>
</evidence>
<protein>
    <recommendedName>
        <fullName evidence="9">GPR1/FUN34/yaaH family protein</fullName>
    </recommendedName>
</protein>
<dbReference type="RefSeq" id="WP_051051298.1">
    <property type="nucleotide sequence ID" value="NZ_CP068595.1"/>
</dbReference>
<feature type="transmembrane region" description="Helical" evidence="6">
    <location>
        <begin position="161"/>
        <end position="182"/>
    </location>
</feature>
<evidence type="ECO:0000313" key="8">
    <source>
        <dbReference type="Proteomes" id="UP000595841"/>
    </source>
</evidence>
<dbReference type="PANTHER" id="PTHR30178:SF3">
    <property type="entry name" value="SUCCINATE-ACETATE_PROTON SYMPORTER SATP"/>
    <property type="match status" value="1"/>
</dbReference>
<name>A0A974PDE2_9BACL</name>
<feature type="transmembrane region" description="Helical" evidence="6">
    <location>
        <begin position="75"/>
        <end position="96"/>
    </location>
</feature>
<evidence type="ECO:0000256" key="1">
    <source>
        <dbReference type="ARBA" id="ARBA00004141"/>
    </source>
</evidence>
<dbReference type="Proteomes" id="UP000595841">
    <property type="component" value="Chromosome"/>
</dbReference>
<feature type="transmembrane region" description="Helical" evidence="6">
    <location>
        <begin position="131"/>
        <end position="149"/>
    </location>
</feature>
<organism evidence="7 8">
    <name type="scientific">Paenibacillus sonchi</name>
    <dbReference type="NCBI Taxonomy" id="373687"/>
    <lineage>
        <taxon>Bacteria</taxon>
        <taxon>Bacillati</taxon>
        <taxon>Bacillota</taxon>
        <taxon>Bacilli</taxon>
        <taxon>Bacillales</taxon>
        <taxon>Paenibacillaceae</taxon>
        <taxon>Paenibacillus</taxon>
        <taxon>Paenibacillus sonchi group</taxon>
    </lineage>
</organism>
<feature type="transmembrane region" description="Helical" evidence="6">
    <location>
        <begin position="108"/>
        <end position="126"/>
    </location>
</feature>
<comment type="similarity">
    <text evidence="2">Belongs to the acetate uptake transporter (AceTr) (TC 2.A.96) family.</text>
</comment>
<keyword evidence="8" id="KW-1185">Reference proteome</keyword>